<keyword evidence="1" id="KW-0540">Nuclease</keyword>
<sequence>MTKAELLAYAAENGVEGVSSAMLKADIIAAIKAAEKE</sequence>
<reference evidence="1" key="1">
    <citation type="journal article" date="2021" name="Proc. Natl. Acad. Sci. U.S.A.">
        <title>A Catalog of Tens of Thousands of Viruses from Human Metagenomes Reveals Hidden Associations with Chronic Diseases.</title>
        <authorList>
            <person name="Tisza M.J."/>
            <person name="Buck C.B."/>
        </authorList>
    </citation>
    <scope>NUCLEOTIDE SEQUENCE</scope>
    <source>
        <strain evidence="1">Ct4Am4</strain>
    </source>
</reference>
<protein>
    <submittedName>
        <fullName evidence="1">Dimeris T4 recombination endonuclease VII</fullName>
    </submittedName>
</protein>
<keyword evidence="1" id="KW-0378">Hydrolase</keyword>
<evidence type="ECO:0000313" key="1">
    <source>
        <dbReference type="EMBL" id="DAE25073.1"/>
    </source>
</evidence>
<organism evidence="1">
    <name type="scientific">Siphoviridae sp. ct4Am4</name>
    <dbReference type="NCBI Taxonomy" id="2826287"/>
    <lineage>
        <taxon>Viruses</taxon>
        <taxon>Duplodnaviria</taxon>
        <taxon>Heunggongvirae</taxon>
        <taxon>Uroviricota</taxon>
        <taxon>Caudoviricetes</taxon>
    </lineage>
</organism>
<accession>A0A8S5R1W9</accession>
<proteinExistence type="predicted"/>
<dbReference type="EMBL" id="BK015792">
    <property type="protein sequence ID" value="DAE25073.1"/>
    <property type="molecule type" value="Genomic_DNA"/>
</dbReference>
<keyword evidence="1" id="KW-0255">Endonuclease</keyword>
<name>A0A8S5R1W9_9CAUD</name>
<dbReference type="GO" id="GO:0004519">
    <property type="term" value="F:endonuclease activity"/>
    <property type="evidence" value="ECO:0007669"/>
    <property type="project" value="UniProtKB-KW"/>
</dbReference>